<dbReference type="STRING" id="97972.A0A2V1DCG3"/>
<dbReference type="Proteomes" id="UP000244855">
    <property type="component" value="Unassembled WGS sequence"/>
</dbReference>
<evidence type="ECO:0000256" key="1">
    <source>
        <dbReference type="SAM" id="MobiDB-lite"/>
    </source>
</evidence>
<dbReference type="OrthoDB" id="5307331at2759"/>
<protein>
    <submittedName>
        <fullName evidence="2">Uncharacterized protein</fullName>
    </submittedName>
</protein>
<feature type="compositionally biased region" description="Low complexity" evidence="1">
    <location>
        <begin position="9"/>
        <end position="35"/>
    </location>
</feature>
<feature type="compositionally biased region" description="Basic residues" evidence="1">
    <location>
        <begin position="239"/>
        <end position="260"/>
    </location>
</feature>
<feature type="region of interest" description="Disordered" evidence="1">
    <location>
        <begin position="574"/>
        <end position="731"/>
    </location>
</feature>
<proteinExistence type="predicted"/>
<accession>A0A2V1DCG3</accession>
<keyword evidence="3" id="KW-1185">Reference proteome</keyword>
<organism evidence="2 3">
    <name type="scientific">Periconia macrospinosa</name>
    <dbReference type="NCBI Taxonomy" id="97972"/>
    <lineage>
        <taxon>Eukaryota</taxon>
        <taxon>Fungi</taxon>
        <taxon>Dikarya</taxon>
        <taxon>Ascomycota</taxon>
        <taxon>Pezizomycotina</taxon>
        <taxon>Dothideomycetes</taxon>
        <taxon>Pleosporomycetidae</taxon>
        <taxon>Pleosporales</taxon>
        <taxon>Massarineae</taxon>
        <taxon>Periconiaceae</taxon>
        <taxon>Periconia</taxon>
    </lineage>
</organism>
<sequence length="844" mass="95235">MTNNTQQDPATSPTRRSTRFASRSASLGSRASASRDGPNRTQTPRRSSTPKALQNFDWGSFDPNLPLDPGFWENADLGFDFSNVGVQGGDLNTQTSTPFNLLNNTLSAVPGAHGVNFGLGNPQDFQPTWDQAPLQFVPAQPVAAISPRGRRRSSRSASRASVGDVYGTLDASAGVVPGTYQYPEPVDPRDLGHGPYAFHSLNPADESLFIPETRASPYSPVRSRRSLSDAAEDDDRGRKSPSHHSYHSHNSKRSSHRSRSTRSSESETRPPKRKSVFNDNFKFEKPVADTRKPWIRTNGTTKGLTTRTAKCNSYDPDQYYTYSRPPLGDWSSRRNEFHYTKHGELTDATYTAEQIRDFILNYPEDRHNKIKLQLFIQVGPTDSARRYMSQSWAKCRFRECPVNVYEKGTILHGHYRVAFDERSYGTNNRYDPHLAASAYAHLYCMERFLDFEYICRKAHVYVDTRQYSTEPKGKFHATLAGRPECGIAQDFVKYAARGTLRESMKEFAEYPVHSDYAEGEAKPHEHTLTAQMHKVKAATRPAAQIRQFEERGLGPSHILVNKGDLEVLMQEKKRRKEKAAKDLAKRKRERDLENDSDEDEGGGNQAYMNKRRRLVDEAKSQYVVSKRQAPGRRNMRKEHVPEATQQATQQATQPQPWEVDDDEDSLDENHPIPPRPQSARRSRRTAGQHINYTEPPNVVPEIPAGYAPAQDSFRRTPMPTSPSSTRRKSIYVDPELEGVDFDALFKEQGLNRRTSSITNFPPLRTGSILRNPGPRSPPPRSATLRSASLKKSNVSFAEQPVSSSHTFDTQAPPRDRSPRDRSPRSPKRPARSQLGPAKKKARSV</sequence>
<dbReference type="AlphaFoldDB" id="A0A2V1DCG3"/>
<feature type="region of interest" description="Disordered" evidence="1">
    <location>
        <begin position="755"/>
        <end position="844"/>
    </location>
</feature>
<feature type="compositionally biased region" description="Low complexity" evidence="1">
    <location>
        <begin position="643"/>
        <end position="656"/>
    </location>
</feature>
<gene>
    <name evidence="2" type="ORF">DM02DRAFT_138206</name>
</gene>
<feature type="compositionally biased region" description="Basic and acidic residues" evidence="1">
    <location>
        <begin position="813"/>
        <end position="823"/>
    </location>
</feature>
<feature type="compositionally biased region" description="Polar residues" evidence="1">
    <location>
        <begin position="783"/>
        <end position="809"/>
    </location>
</feature>
<feature type="region of interest" description="Disordered" evidence="1">
    <location>
        <begin position="1"/>
        <end position="60"/>
    </location>
</feature>
<dbReference type="EMBL" id="KZ805482">
    <property type="protein sequence ID" value="PVH95837.1"/>
    <property type="molecule type" value="Genomic_DNA"/>
</dbReference>
<evidence type="ECO:0000313" key="3">
    <source>
        <dbReference type="Proteomes" id="UP000244855"/>
    </source>
</evidence>
<feature type="region of interest" description="Disordered" evidence="1">
    <location>
        <begin position="174"/>
        <end position="282"/>
    </location>
</feature>
<evidence type="ECO:0000313" key="2">
    <source>
        <dbReference type="EMBL" id="PVH95837.1"/>
    </source>
</evidence>
<feature type="compositionally biased region" description="Basic and acidic residues" evidence="1">
    <location>
        <begin position="579"/>
        <end position="593"/>
    </location>
</feature>
<name>A0A2V1DCG3_9PLEO</name>
<reference evidence="2 3" key="1">
    <citation type="journal article" date="2018" name="Sci. Rep.">
        <title>Comparative genomics provides insights into the lifestyle and reveals functional heterogeneity of dark septate endophytic fungi.</title>
        <authorList>
            <person name="Knapp D.G."/>
            <person name="Nemeth J.B."/>
            <person name="Barry K."/>
            <person name="Hainaut M."/>
            <person name="Henrissat B."/>
            <person name="Johnson J."/>
            <person name="Kuo A."/>
            <person name="Lim J.H.P."/>
            <person name="Lipzen A."/>
            <person name="Nolan M."/>
            <person name="Ohm R.A."/>
            <person name="Tamas L."/>
            <person name="Grigoriev I.V."/>
            <person name="Spatafora J.W."/>
            <person name="Nagy L.G."/>
            <person name="Kovacs G.M."/>
        </authorList>
    </citation>
    <scope>NUCLEOTIDE SEQUENCE [LARGE SCALE GENOMIC DNA]</scope>
    <source>
        <strain evidence="2 3">DSE2036</strain>
    </source>
</reference>
<feature type="compositionally biased region" description="Polar residues" evidence="1">
    <location>
        <begin position="39"/>
        <end position="52"/>
    </location>
</feature>
<feature type="region of interest" description="Disordered" evidence="1">
    <location>
        <begin position="143"/>
        <end position="162"/>
    </location>
</feature>